<dbReference type="InterPro" id="IPR050625">
    <property type="entry name" value="ParA/MinD_ATPase"/>
</dbReference>
<dbReference type="GO" id="GO:0005829">
    <property type="term" value="C:cytosol"/>
    <property type="evidence" value="ECO:0007669"/>
    <property type="project" value="TreeGrafter"/>
</dbReference>
<gene>
    <name evidence="4" type="ORF">DGMP_02100</name>
</gene>
<name>A0A8D5FDF2_9BACT</name>
<organism evidence="4 5">
    <name type="scientific">Desulfomarina profundi</name>
    <dbReference type="NCBI Taxonomy" id="2772557"/>
    <lineage>
        <taxon>Bacteria</taxon>
        <taxon>Pseudomonadati</taxon>
        <taxon>Thermodesulfobacteriota</taxon>
        <taxon>Desulfobulbia</taxon>
        <taxon>Desulfobulbales</taxon>
        <taxon>Desulfobulbaceae</taxon>
        <taxon>Desulfomarina</taxon>
    </lineage>
</organism>
<dbReference type="Proteomes" id="UP000826725">
    <property type="component" value="Chromosome"/>
</dbReference>
<dbReference type="GO" id="GO:0009898">
    <property type="term" value="C:cytoplasmic side of plasma membrane"/>
    <property type="evidence" value="ECO:0007669"/>
    <property type="project" value="TreeGrafter"/>
</dbReference>
<keyword evidence="2 4" id="KW-0067">ATP-binding</keyword>
<protein>
    <submittedName>
        <fullName evidence="4">ATP-binding protein</fullName>
    </submittedName>
</protein>
<sequence length="298" mass="32745">MTTTISIGSGKGGTGKTMILANLALLLARKGKKVCLLDLDVGGADTHLLFGLFEPKYSLTDFLTRKVDTLQDTLHTFYSYNGLQFLPGTGNTLQTANMSYQEKQRLLRAISTIDADVVLIDVGAGTNYHSLDFFMFSDIQICVTLPDPTSILDFYTFLQLATIRRVLGSFLSRSQVSSTLKKQHFTSLSQVFRLAEDTQKGAREKAQLALKYFHPLLVVNRDSANARVNKKKLNSLTSKYLGIEIPPLGEIPEDSAAGEALKAYIPVCELFPDAPVSIALDTMANKLAKVIELFADHS</sequence>
<dbReference type="PANTHER" id="PTHR43384">
    <property type="entry name" value="SEPTUM SITE-DETERMINING PROTEIN MIND HOMOLOG, CHLOROPLASTIC-RELATED"/>
    <property type="match status" value="1"/>
</dbReference>
<keyword evidence="1" id="KW-0547">Nucleotide-binding</keyword>
<reference evidence="4" key="1">
    <citation type="submission" date="2020-09" db="EMBL/GenBank/DDBJ databases">
        <title>Desulfogranum mesoprofundum gen. nov., sp. nov., a novel mesophilic, sulfate-reducing chemolithoautotroph isolated from a deep-sea hydrothermal vent chimney in the Suiyo Seamount.</title>
        <authorList>
            <person name="Hashimoto Y."/>
            <person name="Nakagawa S."/>
        </authorList>
    </citation>
    <scope>NUCLEOTIDE SEQUENCE</scope>
    <source>
        <strain evidence="4">KT2</strain>
    </source>
</reference>
<feature type="domain" description="CobQ/CobB/MinD/ParA nucleotide binding" evidence="3">
    <location>
        <begin position="5"/>
        <end position="262"/>
    </location>
</feature>
<dbReference type="Pfam" id="PF01656">
    <property type="entry name" value="CbiA"/>
    <property type="match status" value="1"/>
</dbReference>
<dbReference type="GO" id="GO:0051782">
    <property type="term" value="P:negative regulation of cell division"/>
    <property type="evidence" value="ECO:0007669"/>
    <property type="project" value="TreeGrafter"/>
</dbReference>
<dbReference type="AlphaFoldDB" id="A0A8D5FDF2"/>
<evidence type="ECO:0000256" key="2">
    <source>
        <dbReference type="ARBA" id="ARBA00022840"/>
    </source>
</evidence>
<dbReference type="GO" id="GO:0016887">
    <property type="term" value="F:ATP hydrolysis activity"/>
    <property type="evidence" value="ECO:0007669"/>
    <property type="project" value="TreeGrafter"/>
</dbReference>
<accession>A0A8D5FDF2</accession>
<evidence type="ECO:0000259" key="3">
    <source>
        <dbReference type="Pfam" id="PF01656"/>
    </source>
</evidence>
<dbReference type="EMBL" id="AP024086">
    <property type="protein sequence ID" value="BCL59517.1"/>
    <property type="molecule type" value="Genomic_DNA"/>
</dbReference>
<keyword evidence="5" id="KW-1185">Reference proteome</keyword>
<dbReference type="InterPro" id="IPR002586">
    <property type="entry name" value="CobQ/CobB/MinD/ParA_Nub-bd_dom"/>
</dbReference>
<evidence type="ECO:0000256" key="1">
    <source>
        <dbReference type="ARBA" id="ARBA00022741"/>
    </source>
</evidence>
<dbReference type="GO" id="GO:0005524">
    <property type="term" value="F:ATP binding"/>
    <property type="evidence" value="ECO:0007669"/>
    <property type="project" value="UniProtKB-KW"/>
</dbReference>
<dbReference type="PANTHER" id="PTHR43384:SF4">
    <property type="entry name" value="CELLULOSE BIOSYNTHESIS PROTEIN BCSQ-RELATED"/>
    <property type="match status" value="1"/>
</dbReference>
<evidence type="ECO:0000313" key="5">
    <source>
        <dbReference type="Proteomes" id="UP000826725"/>
    </source>
</evidence>
<evidence type="ECO:0000313" key="4">
    <source>
        <dbReference type="EMBL" id="BCL59517.1"/>
    </source>
</evidence>
<dbReference type="KEGG" id="dbk:DGMP_02100"/>
<proteinExistence type="predicted"/>
<dbReference type="RefSeq" id="WP_228855739.1">
    <property type="nucleotide sequence ID" value="NZ_AP024086.1"/>
</dbReference>